<proteinExistence type="predicted"/>
<reference evidence="1" key="1">
    <citation type="submission" date="2022-02" db="EMBL/GenBank/DDBJ databases">
        <title>Fredinandcohnia quinoae sp. nov. isolated from Chenopodium quinoa seeds.</title>
        <authorList>
            <person name="Saati-Santamaria Z."/>
            <person name="Flores-Felix J.D."/>
            <person name="Igual J.M."/>
            <person name="Velazquez E."/>
            <person name="Garcia-Fraile P."/>
            <person name="Martinez-Molina E."/>
        </authorList>
    </citation>
    <scope>NUCLEOTIDE SEQUENCE</scope>
    <source>
        <strain evidence="1">SECRCQ15</strain>
    </source>
</reference>
<comment type="caution">
    <text evidence="1">The sequence shown here is derived from an EMBL/GenBank/DDBJ whole genome shotgun (WGS) entry which is preliminary data.</text>
</comment>
<dbReference type="EMBL" id="JAKTTI010000001">
    <property type="protein sequence ID" value="MCH1623906.1"/>
    <property type="molecule type" value="Genomic_DNA"/>
</dbReference>
<organism evidence="1 2">
    <name type="scientific">Fredinandcohnia quinoae</name>
    <dbReference type="NCBI Taxonomy" id="2918902"/>
    <lineage>
        <taxon>Bacteria</taxon>
        <taxon>Bacillati</taxon>
        <taxon>Bacillota</taxon>
        <taxon>Bacilli</taxon>
        <taxon>Bacillales</taxon>
        <taxon>Bacillaceae</taxon>
        <taxon>Fredinandcohnia</taxon>
    </lineage>
</organism>
<dbReference type="Proteomes" id="UP001431131">
    <property type="component" value="Unassembled WGS sequence"/>
</dbReference>
<protein>
    <submittedName>
        <fullName evidence="1">YlbD family protein</fullName>
    </submittedName>
</protein>
<dbReference type="Pfam" id="PF14071">
    <property type="entry name" value="YlbD_coat"/>
    <property type="match status" value="1"/>
</dbReference>
<accession>A0AAW5E3H3</accession>
<sequence length="129" mass="15128">MKKQVHPSIQEFKEFVKKHPTLVQEVRSGKKNWQELYEDWYLLGEADEKWKIYKGSKETSSPEVKEDFMGRIFSTIKNVNINDVQEQISNVGTAISTIQDVIHQFQTFKKPSSSNLNQAHNHPFSFRKD</sequence>
<dbReference type="AlphaFoldDB" id="A0AAW5E3H3"/>
<keyword evidence="2" id="KW-1185">Reference proteome</keyword>
<gene>
    <name evidence="1" type="ORF">MJG50_01090</name>
</gene>
<dbReference type="RefSeq" id="WP_240252005.1">
    <property type="nucleotide sequence ID" value="NZ_JAKTTI010000001.1"/>
</dbReference>
<dbReference type="InterPro" id="IPR025953">
    <property type="entry name" value="YlbD_coat"/>
</dbReference>
<name>A0AAW5E3H3_9BACI</name>
<evidence type="ECO:0000313" key="1">
    <source>
        <dbReference type="EMBL" id="MCH1623906.1"/>
    </source>
</evidence>
<evidence type="ECO:0000313" key="2">
    <source>
        <dbReference type="Proteomes" id="UP001431131"/>
    </source>
</evidence>